<gene>
    <name evidence="7" type="ORF">BCM40_01170</name>
</gene>
<evidence type="ECO:0000256" key="5">
    <source>
        <dbReference type="ARBA" id="ARBA00049117"/>
    </source>
</evidence>
<dbReference type="SUPFAM" id="SSF90002">
    <property type="entry name" value="Hypothetical protein YjiA, C-terminal domain"/>
    <property type="match status" value="1"/>
</dbReference>
<organism evidence="7 8">
    <name type="scientific">Planococcus donghaensis</name>
    <dbReference type="NCBI Taxonomy" id="414778"/>
    <lineage>
        <taxon>Bacteria</taxon>
        <taxon>Bacillati</taxon>
        <taxon>Bacillota</taxon>
        <taxon>Bacilli</taxon>
        <taxon>Bacillales</taxon>
        <taxon>Caryophanaceae</taxon>
        <taxon>Planococcus</taxon>
    </lineage>
</organism>
<dbReference type="Proteomes" id="UP000092495">
    <property type="component" value="Chromosome"/>
</dbReference>
<evidence type="ECO:0000256" key="4">
    <source>
        <dbReference type="ARBA" id="ARBA00034320"/>
    </source>
</evidence>
<protein>
    <recommendedName>
        <fullName evidence="6">CobW C-terminal domain-containing protein</fullName>
    </recommendedName>
</protein>
<comment type="similarity">
    <text evidence="4">Belongs to the SIMIBI class G3E GTPase family. ZNG1 subfamily.</text>
</comment>
<dbReference type="GO" id="GO:0000166">
    <property type="term" value="F:nucleotide binding"/>
    <property type="evidence" value="ECO:0007669"/>
    <property type="project" value="UniProtKB-KW"/>
</dbReference>
<dbReference type="Pfam" id="PF07683">
    <property type="entry name" value="CobW_C"/>
    <property type="match status" value="1"/>
</dbReference>
<keyword evidence="2" id="KW-0378">Hydrolase</keyword>
<evidence type="ECO:0000256" key="3">
    <source>
        <dbReference type="ARBA" id="ARBA00023186"/>
    </source>
</evidence>
<accession>A0A1C7EE28</accession>
<name>A0A1C7EE28_9BACL</name>
<reference evidence="7" key="1">
    <citation type="submission" date="2016-10" db="EMBL/GenBank/DDBJ databases">
        <authorList>
            <person name="See-Too W.S."/>
        </authorList>
    </citation>
    <scope>NUCLEOTIDE SEQUENCE</scope>
    <source>
        <strain evidence="7">DSM 22276</strain>
    </source>
</reference>
<dbReference type="AlphaFoldDB" id="A0A1C7EE28"/>
<dbReference type="PANTHER" id="PTHR13748:SF62">
    <property type="entry name" value="COBW DOMAIN-CONTAINING PROTEIN"/>
    <property type="match status" value="1"/>
</dbReference>
<evidence type="ECO:0000259" key="6">
    <source>
        <dbReference type="SMART" id="SM00833"/>
    </source>
</evidence>
<dbReference type="Gene3D" id="3.30.1220.10">
    <property type="entry name" value="CobW-like, C-terminal domain"/>
    <property type="match status" value="1"/>
</dbReference>
<dbReference type="CDD" id="cd03112">
    <property type="entry name" value="CobW-like"/>
    <property type="match status" value="1"/>
</dbReference>
<evidence type="ECO:0000313" key="8">
    <source>
        <dbReference type="Proteomes" id="UP000092495"/>
    </source>
</evidence>
<dbReference type="OrthoDB" id="9808822at2"/>
<dbReference type="Gene3D" id="3.40.50.300">
    <property type="entry name" value="P-loop containing nucleotide triphosphate hydrolases"/>
    <property type="match status" value="1"/>
</dbReference>
<keyword evidence="3" id="KW-0143">Chaperone</keyword>
<dbReference type="InterPro" id="IPR027417">
    <property type="entry name" value="P-loop_NTPase"/>
</dbReference>
<dbReference type="RefSeq" id="WP_065525160.1">
    <property type="nucleotide sequence ID" value="NZ_CP016543.2"/>
</dbReference>
<proteinExistence type="inferred from homology"/>
<dbReference type="PANTHER" id="PTHR13748">
    <property type="entry name" value="COBW-RELATED"/>
    <property type="match status" value="1"/>
</dbReference>
<dbReference type="GO" id="GO:0016787">
    <property type="term" value="F:hydrolase activity"/>
    <property type="evidence" value="ECO:0007669"/>
    <property type="project" value="UniProtKB-KW"/>
</dbReference>
<dbReference type="Pfam" id="PF02492">
    <property type="entry name" value="cobW"/>
    <property type="match status" value="1"/>
</dbReference>
<feature type="domain" description="CobW C-terminal" evidence="6">
    <location>
        <begin position="230"/>
        <end position="323"/>
    </location>
</feature>
<dbReference type="STRING" id="414778.BCM40_01170"/>
<dbReference type="InterPro" id="IPR036627">
    <property type="entry name" value="CobW-likC_sf"/>
</dbReference>
<keyword evidence="8" id="KW-1185">Reference proteome</keyword>
<dbReference type="InterPro" id="IPR003495">
    <property type="entry name" value="CobW/HypB/UreG_nucleotide-bd"/>
</dbReference>
<dbReference type="EMBL" id="CP016543">
    <property type="protein sequence ID" value="ANU22029.1"/>
    <property type="molecule type" value="Genomic_DNA"/>
</dbReference>
<dbReference type="SUPFAM" id="SSF52540">
    <property type="entry name" value="P-loop containing nucleoside triphosphate hydrolases"/>
    <property type="match status" value="1"/>
</dbReference>
<keyword evidence="1" id="KW-0547">Nucleotide-binding</keyword>
<evidence type="ECO:0000256" key="2">
    <source>
        <dbReference type="ARBA" id="ARBA00022801"/>
    </source>
</evidence>
<dbReference type="InterPro" id="IPR011629">
    <property type="entry name" value="CobW-like_C"/>
</dbReference>
<dbReference type="SMART" id="SM00833">
    <property type="entry name" value="CobW_C"/>
    <property type="match status" value="1"/>
</dbReference>
<dbReference type="GO" id="GO:0005737">
    <property type="term" value="C:cytoplasm"/>
    <property type="evidence" value="ECO:0007669"/>
    <property type="project" value="TreeGrafter"/>
</dbReference>
<evidence type="ECO:0000256" key="1">
    <source>
        <dbReference type="ARBA" id="ARBA00022741"/>
    </source>
</evidence>
<dbReference type="KEGG" id="pdg:BCM40_01170"/>
<dbReference type="InterPro" id="IPR051316">
    <property type="entry name" value="Zinc-reg_GTPase_activator"/>
</dbReference>
<comment type="catalytic activity">
    <reaction evidence="5">
        <text>GTP + H2O = GDP + phosphate + H(+)</text>
        <dbReference type="Rhea" id="RHEA:19669"/>
        <dbReference type="ChEBI" id="CHEBI:15377"/>
        <dbReference type="ChEBI" id="CHEBI:15378"/>
        <dbReference type="ChEBI" id="CHEBI:37565"/>
        <dbReference type="ChEBI" id="CHEBI:43474"/>
        <dbReference type="ChEBI" id="CHEBI:58189"/>
    </reaction>
    <physiologicalReaction direction="left-to-right" evidence="5">
        <dbReference type="Rhea" id="RHEA:19670"/>
    </physiologicalReaction>
</comment>
<evidence type="ECO:0000313" key="7">
    <source>
        <dbReference type="EMBL" id="ANU22029.1"/>
    </source>
</evidence>
<sequence>MIKTNKKPITIITGCLGSGKTTLLRELLKEPQLQNNTAVIVNEFGKVGLDHHLLKKADEKTTLLKGGCICCNNREDLENELKSFLSMDHNKEAAINRIVIETTGMADPAPILFTILTNPLLQHHYYIDSVVVTVDTKNGMLHMKNNPELIKQVIVADKIVLTKTDISTTTEKEMLIQQLKRINPSCEILEAVHGNIDFDDLKGDYRQLSRTVAEKEIPDLESKNHYSSTIQSISFTFHNPLDWTAFGLWLSALLHANGEDILRVKGLLDVGEEGPIVLNGVQHIIHPPEHLDTWPEEEHHSHLVFILRTIQPSEIERSLKAFQYFLGTNIDVLELNAAL</sequence>